<dbReference type="SUPFAM" id="SSF52540">
    <property type="entry name" value="P-loop containing nucleoside triphosphate hydrolases"/>
    <property type="match status" value="1"/>
</dbReference>
<keyword evidence="1" id="KW-0175">Coiled coil</keyword>
<comment type="caution">
    <text evidence="3">The sequence shown here is derived from an EMBL/GenBank/DDBJ whole genome shotgun (WGS) entry which is preliminary data.</text>
</comment>
<keyword evidence="4" id="KW-1185">Reference proteome</keyword>
<evidence type="ECO:0000256" key="2">
    <source>
        <dbReference type="SAM" id="MobiDB-lite"/>
    </source>
</evidence>
<evidence type="ECO:0000313" key="3">
    <source>
        <dbReference type="EMBL" id="EKF26762.1"/>
    </source>
</evidence>
<accession>K2NCI9</accession>
<feature type="compositionally biased region" description="Polar residues" evidence="2">
    <location>
        <begin position="290"/>
        <end position="305"/>
    </location>
</feature>
<feature type="compositionally biased region" description="Basic and acidic residues" evidence="2">
    <location>
        <begin position="257"/>
        <end position="271"/>
    </location>
</feature>
<name>K2NCI9_TRYCR</name>
<evidence type="ECO:0000313" key="4">
    <source>
        <dbReference type="Proteomes" id="UP000007350"/>
    </source>
</evidence>
<feature type="compositionally biased region" description="Basic and acidic residues" evidence="2">
    <location>
        <begin position="280"/>
        <end position="289"/>
    </location>
</feature>
<feature type="coiled-coil region" evidence="1">
    <location>
        <begin position="954"/>
        <end position="981"/>
    </location>
</feature>
<dbReference type="AlphaFoldDB" id="K2NCI9"/>
<proteinExistence type="predicted"/>
<dbReference type="EMBL" id="AHKC01019873">
    <property type="protein sequence ID" value="EKF26762.1"/>
    <property type="molecule type" value="Genomic_DNA"/>
</dbReference>
<feature type="region of interest" description="Disordered" evidence="2">
    <location>
        <begin position="398"/>
        <end position="636"/>
    </location>
</feature>
<protein>
    <submittedName>
        <fullName evidence="3">Uncharacterized protein</fullName>
    </submittedName>
</protein>
<feature type="compositionally biased region" description="Polar residues" evidence="2">
    <location>
        <begin position="401"/>
        <end position="416"/>
    </location>
</feature>
<feature type="compositionally biased region" description="Basic and acidic residues" evidence="2">
    <location>
        <begin position="448"/>
        <end position="499"/>
    </location>
</feature>
<evidence type="ECO:0000256" key="1">
    <source>
        <dbReference type="SAM" id="Coils"/>
    </source>
</evidence>
<feature type="compositionally biased region" description="Polar residues" evidence="2">
    <location>
        <begin position="314"/>
        <end position="323"/>
    </location>
</feature>
<dbReference type="Proteomes" id="UP000007350">
    <property type="component" value="Unassembled WGS sequence"/>
</dbReference>
<gene>
    <name evidence="3" type="ORF">MOQ_009532</name>
</gene>
<feature type="region of interest" description="Disordered" evidence="2">
    <location>
        <begin position="1"/>
        <end position="24"/>
    </location>
</feature>
<reference evidence="3 4" key="1">
    <citation type="journal article" date="2012" name="BMC Genomics">
        <title>Comparative genomic analysis of human infective Trypanosoma cruzi lineages with the bat-restricted subspecies T. cruzi marinkellei.</title>
        <authorList>
            <person name="Franzen O."/>
            <person name="Talavera-Lopez C."/>
            <person name="Ochaya S."/>
            <person name="Butler C.E."/>
            <person name="Messenger L.A."/>
            <person name="Lewis M.D."/>
            <person name="Llewellyn M.S."/>
            <person name="Marinkelle C.J."/>
            <person name="Tyler K.M."/>
            <person name="Miles M.A."/>
            <person name="Andersson B."/>
        </authorList>
    </citation>
    <scope>NUCLEOTIDE SEQUENCE [LARGE SCALE GENOMIC DNA]</scope>
    <source>
        <strain evidence="3 4">B7</strain>
    </source>
</reference>
<dbReference type="PANTHER" id="PTHR35615:SF8">
    <property type="entry name" value="TRANSMEMBRANE PROTEIN"/>
    <property type="match status" value="1"/>
</dbReference>
<dbReference type="OrthoDB" id="277748at2759"/>
<feature type="compositionally biased region" description="Basic and acidic residues" evidence="2">
    <location>
        <begin position="222"/>
        <end position="236"/>
    </location>
</feature>
<feature type="compositionally biased region" description="Low complexity" evidence="2">
    <location>
        <begin position="519"/>
        <end position="537"/>
    </location>
</feature>
<dbReference type="InterPro" id="IPR027417">
    <property type="entry name" value="P-loop_NTPase"/>
</dbReference>
<feature type="compositionally biased region" description="Polar residues" evidence="2">
    <location>
        <begin position="1"/>
        <end position="14"/>
    </location>
</feature>
<dbReference type="PANTHER" id="PTHR35615">
    <property type="entry name" value="PRESENT IN THE OUTER MITOCHONDRIAL MEMBRANE PROTEOME 22-RELATED"/>
    <property type="match status" value="1"/>
</dbReference>
<feature type="compositionally biased region" description="Basic and acidic residues" evidence="2">
    <location>
        <begin position="575"/>
        <end position="617"/>
    </location>
</feature>
<feature type="compositionally biased region" description="Basic residues" evidence="2">
    <location>
        <begin position="348"/>
        <end position="362"/>
    </location>
</feature>
<feature type="compositionally biased region" description="Basic and acidic residues" evidence="2">
    <location>
        <begin position="419"/>
        <end position="440"/>
    </location>
</feature>
<feature type="region of interest" description="Disordered" evidence="2">
    <location>
        <begin position="192"/>
        <end position="372"/>
    </location>
</feature>
<feature type="compositionally biased region" description="Polar residues" evidence="2">
    <location>
        <begin position="550"/>
        <end position="570"/>
    </location>
</feature>
<organism evidence="3 4">
    <name type="scientific">Trypanosoma cruzi marinkellei</name>
    <dbReference type="NCBI Taxonomy" id="85056"/>
    <lineage>
        <taxon>Eukaryota</taxon>
        <taxon>Discoba</taxon>
        <taxon>Euglenozoa</taxon>
        <taxon>Kinetoplastea</taxon>
        <taxon>Metakinetoplastina</taxon>
        <taxon>Trypanosomatida</taxon>
        <taxon>Trypanosomatidae</taxon>
        <taxon>Trypanosoma</taxon>
        <taxon>Schizotrypanum</taxon>
    </lineage>
</organism>
<sequence>MPQQSYGGQYTQDPNCHGGNVGVDPYYKDQSTKLFTGRTRDVQNSQGGFRSGGNYDISTCGLSNKNNETQQYGGLAENEVFGSYGMNSMGGFDGAIGGGSMYFVDEPPPVVYKIFSSRRDRSDVTPQNNFNRYPSQFSIQLGSYGSADNGGANYVREKRQFLPVDSSGISREPEVVKTCEPNIVPKEFNEDIQPRRPLSPVGYGGYPNDADFGDQISTRPFTSKDEENGQEEKAKEIWGYSSISTGLNIRRGHPRSSLKDSRMKDDVKGDVSGEQGEKEEENKQLEKDVSNSIPLSHSIGATSHNPPCVGSTFGGNETSNPLGSSAVPVPDQTLGGNNLESHDEQRQKPRSRSIRGSMRRRPSLGAARSASAVNMSIAVFPEADELQDGLAMDILAHRRPSGSQLQLNAFRRSQFTAIEDPKQGEHREHRERSKVAEEPVRPQLLPKKSKETLQEEQKRLDEEERKKNEEERLRRKSEERKRFEEEKKREEQREEERIRQLVGNTESSVSAEPKTKLVGRASSRSRPTSRRGSLLRSIPEQPPELEVGTMQDTMADTLPLSSEHSAQRLSTRAAGQDRRGSDGRPWREHGGMERGRDDELQRSTSHDSEKQRQRGEEEVQQEGQQNDSKEQRKANPIKTLLLLERSYQGPNSVSAEGNTFIYHWKRQEATEVVLRDLNSMSYRSNLFNDVRDAVCDSHNAAILSVEAPSTGTLFNSPVWSGLIRIVSGILRNNRIMREGTAELTAAFGFVYKDKVRDLFDGNGSSFEPLVVHPSPIYGPRIPHLHYGKITSDSAFEEVMSSALRRANADPILTTRDGVAIAFLLSRQCRIVKNEAGEKTCDVSLSSLVVASAGSDPVPFESALARLKNEHSMLFHLVLGGPCHTCFMLNLSMVEEKDNVNREKVEKLIELQGKMHASSNYPLRSGSVTRFVRYVESANKEALERLKVEENPERRKRLERYVQEQEQLLADANKMLAEVQEELLQKFFKSS</sequence>